<organism evidence="1 2">
    <name type="scientific">Methanobrevibacter arboriphilus</name>
    <dbReference type="NCBI Taxonomy" id="39441"/>
    <lineage>
        <taxon>Archaea</taxon>
        <taxon>Methanobacteriati</taxon>
        <taxon>Methanobacteriota</taxon>
        <taxon>Methanomada group</taxon>
        <taxon>Methanobacteria</taxon>
        <taxon>Methanobacteriales</taxon>
        <taxon>Methanobacteriaceae</taxon>
        <taxon>Methanobrevibacter</taxon>
    </lineage>
</organism>
<protein>
    <submittedName>
        <fullName evidence="1">Uncharacterized protein</fullName>
    </submittedName>
</protein>
<sequence length="110" mass="12792">MIRIPTESNLAEIDEKLGTSIKQNNNYSTQFNNKEDITCDNCDKSEPEYYPKRDEITCKNCGMVLRQGLKDYTPTSNASYQMTSLEHSNRKQLEYQRIFNQVEQEVLGTI</sequence>
<keyword evidence="2" id="KW-1185">Reference proteome</keyword>
<dbReference type="Proteomes" id="UP000825015">
    <property type="component" value="Chromosome"/>
</dbReference>
<name>A0ACA8R605_METAZ</name>
<evidence type="ECO:0000313" key="2">
    <source>
        <dbReference type="Proteomes" id="UP000825015"/>
    </source>
</evidence>
<accession>A0ACA8R605</accession>
<reference evidence="1" key="1">
    <citation type="submission" date="2019-06" db="EMBL/GenBank/DDBJ databases">
        <title>Complete genome sequence of Methanobrevibacter arboriphilus strain SA.</title>
        <authorList>
            <person name="Asakawa S."/>
        </authorList>
    </citation>
    <scope>NUCLEOTIDE SEQUENCE</scope>
    <source>
        <strain evidence="1">SA</strain>
    </source>
</reference>
<evidence type="ECO:0000313" key="1">
    <source>
        <dbReference type="EMBL" id="BBL62415.1"/>
    </source>
</evidence>
<proteinExistence type="predicted"/>
<gene>
    <name evidence="1" type="ORF">MarbSA_14550</name>
</gene>
<dbReference type="EMBL" id="AP019779">
    <property type="protein sequence ID" value="BBL62415.1"/>
    <property type="molecule type" value="Genomic_DNA"/>
</dbReference>